<feature type="compositionally biased region" description="Polar residues" evidence="1">
    <location>
        <begin position="29"/>
        <end position="40"/>
    </location>
</feature>
<feature type="compositionally biased region" description="Polar residues" evidence="1">
    <location>
        <begin position="504"/>
        <end position="513"/>
    </location>
</feature>
<name>A0AAN6LZH8_9PLEO</name>
<feature type="region of interest" description="Disordered" evidence="1">
    <location>
        <begin position="1"/>
        <end position="187"/>
    </location>
</feature>
<dbReference type="AlphaFoldDB" id="A0AAN6LZH8"/>
<feature type="compositionally biased region" description="Low complexity" evidence="1">
    <location>
        <begin position="456"/>
        <end position="465"/>
    </location>
</feature>
<dbReference type="EMBL" id="WVTA01000006">
    <property type="protein sequence ID" value="KAK3209020.1"/>
    <property type="molecule type" value="Genomic_DNA"/>
</dbReference>
<feature type="region of interest" description="Disordered" evidence="1">
    <location>
        <begin position="614"/>
        <end position="678"/>
    </location>
</feature>
<feature type="compositionally biased region" description="Basic and acidic residues" evidence="1">
    <location>
        <begin position="41"/>
        <end position="58"/>
    </location>
</feature>
<dbReference type="Proteomes" id="UP001280581">
    <property type="component" value="Unassembled WGS sequence"/>
</dbReference>
<comment type="caution">
    <text evidence="3">The sequence shown here is derived from an EMBL/GenBank/DDBJ whole genome shotgun (WGS) entry which is preliminary data.</text>
</comment>
<evidence type="ECO:0000256" key="1">
    <source>
        <dbReference type="SAM" id="MobiDB-lite"/>
    </source>
</evidence>
<evidence type="ECO:0000313" key="4">
    <source>
        <dbReference type="Proteomes" id="UP001280581"/>
    </source>
</evidence>
<keyword evidence="2" id="KW-1133">Transmembrane helix</keyword>
<gene>
    <name evidence="3" type="ORF">GRF29_69g424003</name>
</gene>
<protein>
    <submittedName>
        <fullName evidence="3">Uncharacterized protein</fullName>
    </submittedName>
</protein>
<sequence>MNDGRNDAATGSSTPREAPLNEGHRSRENIYSSEHNQTGYHSREELERPGPRLPKFVEEFEGPSIGERLSEGGRGEMGREAAGEGSTGNDHLGNDRVGNQHADFHDVPLDNGIRQPEEALPTSPRHPVGRSLSPRSAVSSLHEGRVSRWERRPTPRPATGPEVAQPTVQRRTGHVEPSGSHHHLEPTPTLPVFVRLGRSLKSFPSRVYTTIKRHFNAHPILTIISLLVILLALSLFIYLLTRFIPWVVHLLKLKAYIDSKLAKLDEWKGKIDEFKDQVVGKFRDWLGDGKALADNVKDKVKEKVNSGIDKINGAAGKLGVKIGYVDRRDVVGPAGVIGIAGRAVGRRGLLGNLGSLWDMVHDEKAETMAVTSEVTTTTAASWEPSSTWRSSSVVWATETNGAIARRGKIPLPFVLLVGLAGLARGEEHFPKVSDQIRTTSLESQATPTLATATISTKYTSTSTTTPDLHNAGLQKREPGGVRGSGSGSGRGNNGNQNKDKTPEFGQSNNHTSSALGHRAYLPYPILILGNILRYARAEIVNPIEEFPPASTAALSSTTGASSALLPRQNTNIECFEKAKSYKEVDKCCYGIESPLTFNACLADLNLYLPRDEDELTKEDNPTDEDESPLEQPRDIGEQSTTNGRTGASGGRKACSESHLFPALFSPHPPQRLRLTRNA</sequence>
<evidence type="ECO:0000256" key="2">
    <source>
        <dbReference type="SAM" id="Phobius"/>
    </source>
</evidence>
<reference evidence="3 4" key="1">
    <citation type="submission" date="2021-02" db="EMBL/GenBank/DDBJ databases">
        <title>Genome assembly of Pseudopithomyces chartarum.</title>
        <authorList>
            <person name="Jauregui R."/>
            <person name="Singh J."/>
            <person name="Voisey C."/>
        </authorList>
    </citation>
    <scope>NUCLEOTIDE SEQUENCE [LARGE SCALE GENOMIC DNA]</scope>
    <source>
        <strain evidence="3 4">AGR01</strain>
    </source>
</reference>
<feature type="compositionally biased region" description="Basic and acidic residues" evidence="1">
    <location>
        <begin position="142"/>
        <end position="153"/>
    </location>
</feature>
<accession>A0AAN6LZH8</accession>
<feature type="compositionally biased region" description="Basic and acidic residues" evidence="1">
    <location>
        <begin position="68"/>
        <end position="82"/>
    </location>
</feature>
<feature type="region of interest" description="Disordered" evidence="1">
    <location>
        <begin position="456"/>
        <end position="513"/>
    </location>
</feature>
<organism evidence="3 4">
    <name type="scientific">Pseudopithomyces chartarum</name>
    <dbReference type="NCBI Taxonomy" id="1892770"/>
    <lineage>
        <taxon>Eukaryota</taxon>
        <taxon>Fungi</taxon>
        <taxon>Dikarya</taxon>
        <taxon>Ascomycota</taxon>
        <taxon>Pezizomycotina</taxon>
        <taxon>Dothideomycetes</taxon>
        <taxon>Pleosporomycetidae</taxon>
        <taxon>Pleosporales</taxon>
        <taxon>Massarineae</taxon>
        <taxon>Didymosphaeriaceae</taxon>
        <taxon>Pseudopithomyces</taxon>
    </lineage>
</organism>
<keyword evidence="2" id="KW-0472">Membrane</keyword>
<keyword evidence="4" id="KW-1185">Reference proteome</keyword>
<feature type="compositionally biased region" description="Acidic residues" evidence="1">
    <location>
        <begin position="614"/>
        <end position="628"/>
    </location>
</feature>
<proteinExistence type="predicted"/>
<evidence type="ECO:0000313" key="3">
    <source>
        <dbReference type="EMBL" id="KAK3209020.1"/>
    </source>
</evidence>
<keyword evidence="2" id="KW-0812">Transmembrane</keyword>
<feature type="transmembrane region" description="Helical" evidence="2">
    <location>
        <begin position="220"/>
        <end position="240"/>
    </location>
</feature>
<feature type="compositionally biased region" description="Gly residues" evidence="1">
    <location>
        <begin position="480"/>
        <end position="492"/>
    </location>
</feature>